<dbReference type="GO" id="GO:0005262">
    <property type="term" value="F:calcium channel activity"/>
    <property type="evidence" value="ECO:0007669"/>
    <property type="project" value="TreeGrafter"/>
</dbReference>
<evidence type="ECO:0000256" key="3">
    <source>
        <dbReference type="ARBA" id="ARBA00022989"/>
    </source>
</evidence>
<reference evidence="8" key="1">
    <citation type="submission" date="2016-10" db="EMBL/GenBank/DDBJ databases">
        <authorList>
            <person name="Varghese N."/>
            <person name="Submissions S."/>
        </authorList>
    </citation>
    <scope>NUCLEOTIDE SEQUENCE [LARGE SCALE GENOMIC DNA]</scope>
    <source>
        <strain evidence="8">LMG 24000</strain>
    </source>
</reference>
<keyword evidence="3 5" id="KW-1133">Transmembrane helix</keyword>
<dbReference type="GO" id="GO:0008273">
    <property type="term" value="F:calcium, potassium:sodium antiporter activity"/>
    <property type="evidence" value="ECO:0007669"/>
    <property type="project" value="TreeGrafter"/>
</dbReference>
<name>A0A1H4GIW7_9BURK</name>
<feature type="transmembrane region" description="Helical" evidence="5">
    <location>
        <begin position="149"/>
        <end position="169"/>
    </location>
</feature>
<dbReference type="Pfam" id="PF01699">
    <property type="entry name" value="Na_Ca_ex"/>
    <property type="match status" value="2"/>
</dbReference>
<dbReference type="AlphaFoldDB" id="A0A1H4GIW7"/>
<feature type="domain" description="Sodium/calcium exchanger membrane region" evidence="6">
    <location>
        <begin position="14"/>
        <end position="169"/>
    </location>
</feature>
<dbReference type="Gene3D" id="1.20.1420.30">
    <property type="entry name" value="NCX, central ion-binding region"/>
    <property type="match status" value="1"/>
</dbReference>
<accession>A0A1H4GIW7</accession>
<evidence type="ECO:0000256" key="2">
    <source>
        <dbReference type="ARBA" id="ARBA00022692"/>
    </source>
</evidence>
<feature type="transmembrane region" description="Helical" evidence="5">
    <location>
        <begin position="81"/>
        <end position="106"/>
    </location>
</feature>
<gene>
    <name evidence="7" type="ORF">SAMN05192564_10657</name>
</gene>
<sequence>MPHGGMRVSSLLLELAVMLVVILVAAELFTNALEHLGERLKISEGVTGSLFAAVGTALPETIVPLLAIASSTGPGGVNQEIGVGAILGAPLMLSTLSTFLMTLAVLRTRGVNGHIVPERTGFTRDLNYFLFAFFLAAVAMYVPHERTSVRALFSIALVGVYVTYVVMTFRASSGLVADGHGTEAPGRMLLARIGLPTTMLTIGVQLLLAVALLVWGAEGFIHGVRGVSEGLGVSPLLLSLLIIPIATELPEKVNSILWIRRGKDTLAFGNITGAMVFQGTLLPAIGILLTPWEPRIEVVTGVVITLIAAAWIRINARAPGLAIWALLVNGLLYLGYLGITLMR</sequence>
<dbReference type="InterPro" id="IPR044880">
    <property type="entry name" value="NCX_ion-bd_dom_sf"/>
</dbReference>
<feature type="transmembrane region" description="Helical" evidence="5">
    <location>
        <begin position="266"/>
        <end position="289"/>
    </location>
</feature>
<dbReference type="GO" id="GO:0005886">
    <property type="term" value="C:plasma membrane"/>
    <property type="evidence" value="ECO:0007669"/>
    <property type="project" value="TreeGrafter"/>
</dbReference>
<feature type="domain" description="Sodium/calcium exchanger membrane region" evidence="6">
    <location>
        <begin position="204"/>
        <end position="340"/>
    </location>
</feature>
<dbReference type="InterPro" id="IPR004481">
    <property type="entry name" value="K/Na/Ca-exchanger"/>
</dbReference>
<organism evidence="7 8">
    <name type="scientific">Paraburkholderia sartisoli</name>
    <dbReference type="NCBI Taxonomy" id="83784"/>
    <lineage>
        <taxon>Bacteria</taxon>
        <taxon>Pseudomonadati</taxon>
        <taxon>Pseudomonadota</taxon>
        <taxon>Betaproteobacteria</taxon>
        <taxon>Burkholderiales</taxon>
        <taxon>Burkholderiaceae</taxon>
        <taxon>Paraburkholderia</taxon>
    </lineage>
</organism>
<feature type="transmembrane region" description="Helical" evidence="5">
    <location>
        <begin position="320"/>
        <end position="339"/>
    </location>
</feature>
<evidence type="ECO:0000256" key="1">
    <source>
        <dbReference type="ARBA" id="ARBA00004141"/>
    </source>
</evidence>
<feature type="transmembrane region" description="Helical" evidence="5">
    <location>
        <begin position="12"/>
        <end position="30"/>
    </location>
</feature>
<dbReference type="EMBL" id="FNRQ01000006">
    <property type="protein sequence ID" value="SEB09231.1"/>
    <property type="molecule type" value="Genomic_DNA"/>
</dbReference>
<evidence type="ECO:0000259" key="6">
    <source>
        <dbReference type="Pfam" id="PF01699"/>
    </source>
</evidence>
<comment type="subcellular location">
    <subcellularLocation>
        <location evidence="1">Membrane</location>
        <topology evidence="1">Multi-pass membrane protein</topology>
    </subcellularLocation>
</comment>
<feature type="transmembrane region" description="Helical" evidence="5">
    <location>
        <begin position="296"/>
        <end position="314"/>
    </location>
</feature>
<keyword evidence="4 5" id="KW-0472">Membrane</keyword>
<evidence type="ECO:0000313" key="7">
    <source>
        <dbReference type="EMBL" id="SEB09231.1"/>
    </source>
</evidence>
<dbReference type="GO" id="GO:0006874">
    <property type="term" value="P:intracellular calcium ion homeostasis"/>
    <property type="evidence" value="ECO:0007669"/>
    <property type="project" value="TreeGrafter"/>
</dbReference>
<dbReference type="Proteomes" id="UP000198638">
    <property type="component" value="Unassembled WGS sequence"/>
</dbReference>
<feature type="transmembrane region" description="Helical" evidence="5">
    <location>
        <begin position="189"/>
        <end position="215"/>
    </location>
</feature>
<evidence type="ECO:0000313" key="8">
    <source>
        <dbReference type="Proteomes" id="UP000198638"/>
    </source>
</evidence>
<feature type="transmembrane region" description="Helical" evidence="5">
    <location>
        <begin position="227"/>
        <end position="246"/>
    </location>
</feature>
<dbReference type="STRING" id="83784.SAMN05192564_10657"/>
<keyword evidence="8" id="KW-1185">Reference proteome</keyword>
<protein>
    <submittedName>
        <fullName evidence="7">Cation:H+ antiporter</fullName>
    </submittedName>
</protein>
<evidence type="ECO:0000256" key="5">
    <source>
        <dbReference type="SAM" id="Phobius"/>
    </source>
</evidence>
<feature type="transmembrane region" description="Helical" evidence="5">
    <location>
        <begin position="50"/>
        <end position="69"/>
    </location>
</feature>
<feature type="transmembrane region" description="Helical" evidence="5">
    <location>
        <begin position="126"/>
        <end position="142"/>
    </location>
</feature>
<proteinExistence type="predicted"/>
<dbReference type="PANTHER" id="PTHR10846:SF8">
    <property type="entry name" value="INNER MEMBRANE PROTEIN YRBG"/>
    <property type="match status" value="1"/>
</dbReference>
<dbReference type="InterPro" id="IPR004837">
    <property type="entry name" value="NaCa_Exmemb"/>
</dbReference>
<dbReference type="PANTHER" id="PTHR10846">
    <property type="entry name" value="SODIUM/POTASSIUM/CALCIUM EXCHANGER"/>
    <property type="match status" value="1"/>
</dbReference>
<keyword evidence="2 5" id="KW-0812">Transmembrane</keyword>
<evidence type="ECO:0000256" key="4">
    <source>
        <dbReference type="ARBA" id="ARBA00023136"/>
    </source>
</evidence>